<accession>A0A7W1XAG3</accession>
<dbReference type="AlphaFoldDB" id="A0A7W1XAG3"/>
<dbReference type="InterPro" id="IPR025914">
    <property type="entry name" value="SpoVAE"/>
</dbReference>
<organism evidence="1 2">
    <name type="scientific">Thermoactinomyces daqus</name>
    <dbReference type="NCBI Taxonomy" id="1329516"/>
    <lineage>
        <taxon>Bacteria</taxon>
        <taxon>Bacillati</taxon>
        <taxon>Bacillota</taxon>
        <taxon>Bacilli</taxon>
        <taxon>Bacillales</taxon>
        <taxon>Thermoactinomycetaceae</taxon>
        <taxon>Thermoactinomyces</taxon>
    </lineage>
</organism>
<evidence type="ECO:0000313" key="1">
    <source>
        <dbReference type="EMBL" id="MBA4543085.1"/>
    </source>
</evidence>
<dbReference type="Proteomes" id="UP000530514">
    <property type="component" value="Unassembled WGS sequence"/>
</dbReference>
<dbReference type="EMBL" id="JACEIP010000012">
    <property type="protein sequence ID" value="MBA4543085.1"/>
    <property type="molecule type" value="Genomic_DNA"/>
</dbReference>
<proteinExistence type="predicted"/>
<comment type="caution">
    <text evidence="1">The sequence shown here is derived from an EMBL/GenBank/DDBJ whole genome shotgun (WGS) entry which is preliminary data.</text>
</comment>
<dbReference type="Pfam" id="PF14097">
    <property type="entry name" value="SpoVAE"/>
    <property type="match status" value="1"/>
</dbReference>
<evidence type="ECO:0000313" key="2">
    <source>
        <dbReference type="Proteomes" id="UP000530514"/>
    </source>
</evidence>
<gene>
    <name evidence="1" type="ORF">H1164_09245</name>
</gene>
<dbReference type="RefSeq" id="WP_081943913.1">
    <property type="nucleotide sequence ID" value="NZ_JACEIP010000012.1"/>
</dbReference>
<reference evidence="1 2" key="1">
    <citation type="submission" date="2020-07" db="EMBL/GenBank/DDBJ databases">
        <authorList>
            <person name="Feng H."/>
        </authorList>
    </citation>
    <scope>NUCLEOTIDE SEQUENCE [LARGE SCALE GENOMIC DNA]</scope>
    <source>
        <strain evidence="2">s-11</strain>
    </source>
</reference>
<dbReference type="OrthoDB" id="1679631at2"/>
<sequence length="195" mass="20924">MERRQVILVTDGDQAAKTSLEVAARRVGGRCISLSAGNPSHLSGPELVELIKQAANDPVLVMFDDCGLAREGVGEQALKYVATHPDIEVLGAIAVASNCKNSKGTPVHVTVNRWGQLTANSVDKFGRPQYRHPLRIFGDTVEVLNEVAVPFVVGIGDIGKMGRKDGVELGAPVTTKAVQLILDHYRRAPKTPSRP</sequence>
<keyword evidence="2" id="KW-1185">Reference proteome</keyword>
<protein>
    <submittedName>
        <fullName evidence="1">Stage V sporulation protein AE</fullName>
    </submittedName>
</protein>
<name>A0A7W1XAG3_9BACL</name>